<evidence type="ECO:0000256" key="2">
    <source>
        <dbReference type="ARBA" id="ARBA00010400"/>
    </source>
</evidence>
<evidence type="ECO:0000313" key="7">
    <source>
        <dbReference type="EMBL" id="KAE8991532.1"/>
    </source>
</evidence>
<evidence type="ECO:0000313" key="6">
    <source>
        <dbReference type="EMBL" id="KAE8934086.1"/>
    </source>
</evidence>
<evidence type="ECO:0000313" key="10">
    <source>
        <dbReference type="EMBL" id="KAE9143699.1"/>
    </source>
</evidence>
<dbReference type="Proteomes" id="UP000440367">
    <property type="component" value="Unassembled WGS sequence"/>
</dbReference>
<evidence type="ECO:0000313" key="11">
    <source>
        <dbReference type="EMBL" id="KAE9190632.1"/>
    </source>
</evidence>
<organism evidence="10 20">
    <name type="scientific">Phytophthora fragariae</name>
    <dbReference type="NCBI Taxonomy" id="53985"/>
    <lineage>
        <taxon>Eukaryota</taxon>
        <taxon>Sar</taxon>
        <taxon>Stramenopiles</taxon>
        <taxon>Oomycota</taxon>
        <taxon>Peronosporomycetes</taxon>
        <taxon>Peronosporales</taxon>
        <taxon>Peronosporaceae</taxon>
        <taxon>Phytophthora</taxon>
    </lineage>
</organism>
<sequence length="136" mass="14870">MNLRSAALAAIVTTLYASCIARSAATAMIADPATAPVAIQSPNKVQHDGKRFLRTPGAEANEEERGWPFSSTTELSAGAEKLSKKQLKALVDNTVRNPQFYDDLARRMKKAGYGGEDYKRFVADYAKFLSGDIRIQ</sequence>
<dbReference type="EMBL" id="QXGD01000708">
    <property type="protein sequence ID" value="KAE9227707.1"/>
    <property type="molecule type" value="Genomic_DNA"/>
</dbReference>
<dbReference type="EMBL" id="QXGC01002114">
    <property type="protein sequence ID" value="KAE9190632.1"/>
    <property type="molecule type" value="Genomic_DNA"/>
</dbReference>
<dbReference type="EMBL" id="QXFW01001391">
    <property type="protein sequence ID" value="KAE8991532.1"/>
    <property type="molecule type" value="Genomic_DNA"/>
</dbReference>
<evidence type="ECO:0000313" key="13">
    <source>
        <dbReference type="EMBL" id="KAE9227707.1"/>
    </source>
</evidence>
<evidence type="ECO:0000313" key="21">
    <source>
        <dbReference type="Proteomes" id="UP000441208"/>
    </source>
</evidence>
<evidence type="ECO:0000313" key="9">
    <source>
        <dbReference type="EMBL" id="KAE9098756.1"/>
    </source>
</evidence>
<dbReference type="Proteomes" id="UP000440732">
    <property type="component" value="Unassembled WGS sequence"/>
</dbReference>
<dbReference type="EMBL" id="QXFY01002342">
    <property type="protein sequence ID" value="KAE9298933.1"/>
    <property type="molecule type" value="Genomic_DNA"/>
</dbReference>
<dbReference type="Proteomes" id="UP000429523">
    <property type="component" value="Unassembled WGS sequence"/>
</dbReference>
<evidence type="ECO:0000313" key="20">
    <source>
        <dbReference type="Proteomes" id="UP000440732"/>
    </source>
</evidence>
<dbReference type="EMBL" id="QXGB01001029">
    <property type="protein sequence ID" value="KAE9198602.1"/>
    <property type="molecule type" value="Genomic_DNA"/>
</dbReference>
<dbReference type="Proteomes" id="UP000460718">
    <property type="component" value="Unassembled WGS sequence"/>
</dbReference>
<reference evidence="16 17" key="1">
    <citation type="submission" date="2018-08" db="EMBL/GenBank/DDBJ databases">
        <title>Genomic investigation of the strawberry pathogen Phytophthora fragariae indicates pathogenicity is determined by transcriptional variation in three key races.</title>
        <authorList>
            <person name="Adams T.M."/>
            <person name="Armitage A.D."/>
            <person name="Sobczyk M.K."/>
            <person name="Bates H.J."/>
            <person name="Dunwell J.M."/>
            <person name="Nellist C.F."/>
            <person name="Harrison R.J."/>
        </authorList>
    </citation>
    <scope>NUCLEOTIDE SEQUENCE [LARGE SCALE GENOMIC DNA]</scope>
    <source>
        <strain evidence="14 18">A4</strain>
        <strain evidence="13 19">BC-1</strain>
        <strain evidence="11 23">BC-23</strain>
        <strain evidence="12 17">NOV-27</strain>
        <strain evidence="10 20">NOV-5</strain>
        <strain evidence="9 21">NOV-71</strain>
        <strain evidence="15 24">NOV-77</strain>
        <strain evidence="6 16">NOV-9</strain>
        <strain evidence="8 25">ONT-3</strain>
        <strain evidence="7 22">SCRP245</strain>
    </source>
</reference>
<comment type="subcellular location">
    <subcellularLocation>
        <location evidence="1 5">Secreted</location>
    </subcellularLocation>
</comment>
<dbReference type="EMBL" id="QXFZ01001024">
    <property type="protein sequence ID" value="KAE9098756.1"/>
    <property type="molecule type" value="Genomic_DNA"/>
</dbReference>
<keyword evidence="4 5" id="KW-0732">Signal</keyword>
<dbReference type="EMBL" id="QXGA01000598">
    <property type="protein sequence ID" value="KAE9143699.1"/>
    <property type="molecule type" value="Genomic_DNA"/>
</dbReference>
<evidence type="ECO:0000313" key="12">
    <source>
        <dbReference type="EMBL" id="KAE9198602.1"/>
    </source>
</evidence>
<evidence type="ECO:0000313" key="25">
    <source>
        <dbReference type="Proteomes" id="UP000488956"/>
    </source>
</evidence>
<dbReference type="InterPro" id="IPR031825">
    <property type="entry name" value="RXLR"/>
</dbReference>
<protein>
    <recommendedName>
        <fullName evidence="5">RxLR effector protein</fullName>
    </recommendedName>
</protein>
<evidence type="ECO:0000313" key="17">
    <source>
        <dbReference type="Proteomes" id="UP000433483"/>
    </source>
</evidence>
<dbReference type="OrthoDB" id="133939at2759"/>
<evidence type="ECO:0000313" key="18">
    <source>
        <dbReference type="Proteomes" id="UP000437068"/>
    </source>
</evidence>
<dbReference type="AlphaFoldDB" id="A0A6A3TWU9"/>
<accession>A0A6A3TWU9</accession>
<feature type="chain" id="PRO_5033920268" description="RxLR effector protein" evidence="5">
    <location>
        <begin position="18"/>
        <end position="136"/>
    </location>
</feature>
<evidence type="ECO:0000256" key="5">
    <source>
        <dbReference type="RuleBase" id="RU367124"/>
    </source>
</evidence>
<dbReference type="EMBL" id="QXGE01001411">
    <property type="protein sequence ID" value="KAE9292986.1"/>
    <property type="molecule type" value="Genomic_DNA"/>
</dbReference>
<dbReference type="GO" id="GO:0005576">
    <property type="term" value="C:extracellular region"/>
    <property type="evidence" value="ECO:0007669"/>
    <property type="project" value="UniProtKB-SubCell"/>
</dbReference>
<feature type="signal peptide" evidence="5">
    <location>
        <begin position="1"/>
        <end position="17"/>
    </location>
</feature>
<gene>
    <name evidence="14" type="ORF">PF001_g18469</name>
    <name evidence="13" type="ORF">PF002_g13742</name>
    <name evidence="11" type="ORF">PF004_g21847</name>
    <name evidence="12" type="ORF">PF005_g16070</name>
    <name evidence="10" type="ORF">PF006_g11298</name>
    <name evidence="9" type="ORF">PF007_g16138</name>
    <name evidence="15" type="ORF">PF008_g23377</name>
    <name evidence="6" type="ORF">PF009_g15919</name>
    <name evidence="8" type="ORF">PF010_g23725</name>
    <name evidence="7" type="ORF">PF011_g17909</name>
</gene>
<comment type="domain">
    <text evidence="5">The RxLR-dEER motif acts to carry the protein into the host cell cytoplasm through binding to cell surface phosphatidylinositol-3-phosphate.</text>
</comment>
<dbReference type="Proteomes" id="UP000441208">
    <property type="component" value="Unassembled WGS sequence"/>
</dbReference>
<evidence type="ECO:0000313" key="19">
    <source>
        <dbReference type="Proteomes" id="UP000440367"/>
    </source>
</evidence>
<evidence type="ECO:0000256" key="1">
    <source>
        <dbReference type="ARBA" id="ARBA00004613"/>
    </source>
</evidence>
<evidence type="ECO:0000313" key="8">
    <source>
        <dbReference type="EMBL" id="KAE9076882.1"/>
    </source>
</evidence>
<evidence type="ECO:0000313" key="22">
    <source>
        <dbReference type="Proteomes" id="UP000460718"/>
    </source>
</evidence>
<dbReference type="Pfam" id="PF16810">
    <property type="entry name" value="RXLR"/>
    <property type="match status" value="1"/>
</dbReference>
<proteinExistence type="inferred from homology"/>
<evidence type="ECO:0000313" key="23">
    <source>
        <dbReference type="Proteomes" id="UP000476176"/>
    </source>
</evidence>
<dbReference type="Proteomes" id="UP000486351">
    <property type="component" value="Unassembled WGS sequence"/>
</dbReference>
<keyword evidence="17" id="KW-1185">Reference proteome</keyword>
<evidence type="ECO:0000313" key="16">
    <source>
        <dbReference type="Proteomes" id="UP000429523"/>
    </source>
</evidence>
<evidence type="ECO:0000256" key="4">
    <source>
        <dbReference type="ARBA" id="ARBA00022729"/>
    </source>
</evidence>
<evidence type="ECO:0000313" key="15">
    <source>
        <dbReference type="EMBL" id="KAE9298933.1"/>
    </source>
</evidence>
<dbReference type="Proteomes" id="UP000476176">
    <property type="component" value="Unassembled WGS sequence"/>
</dbReference>
<evidence type="ECO:0000256" key="3">
    <source>
        <dbReference type="ARBA" id="ARBA00022525"/>
    </source>
</evidence>
<dbReference type="Proteomes" id="UP000488956">
    <property type="component" value="Unassembled WGS sequence"/>
</dbReference>
<keyword evidence="3 5" id="KW-0964">Secreted</keyword>
<comment type="similarity">
    <text evidence="2 5">Belongs to the RxLR effector family.</text>
</comment>
<dbReference type="EMBL" id="QXFX01002451">
    <property type="protein sequence ID" value="KAE9076882.1"/>
    <property type="molecule type" value="Genomic_DNA"/>
</dbReference>
<comment type="function">
    <text evidence="5">Effector that suppresses plant defense responses during pathogen infection.</text>
</comment>
<dbReference type="Proteomes" id="UP000433483">
    <property type="component" value="Unassembled WGS sequence"/>
</dbReference>
<dbReference type="Proteomes" id="UP000437068">
    <property type="component" value="Unassembled WGS sequence"/>
</dbReference>
<name>A0A6A3TWU9_9STRA</name>
<dbReference type="EMBL" id="QXGF01000947">
    <property type="protein sequence ID" value="KAE8934086.1"/>
    <property type="molecule type" value="Genomic_DNA"/>
</dbReference>
<comment type="caution">
    <text evidence="10">The sequence shown here is derived from an EMBL/GenBank/DDBJ whole genome shotgun (WGS) entry which is preliminary data.</text>
</comment>
<evidence type="ECO:0000313" key="24">
    <source>
        <dbReference type="Proteomes" id="UP000486351"/>
    </source>
</evidence>
<evidence type="ECO:0000313" key="14">
    <source>
        <dbReference type="EMBL" id="KAE9292986.1"/>
    </source>
</evidence>